<evidence type="ECO:0000313" key="5">
    <source>
        <dbReference type="EMBL" id="MBB2958048.1"/>
    </source>
</evidence>
<dbReference type="Pfam" id="PF25583">
    <property type="entry name" value="WCX"/>
    <property type="match status" value="1"/>
</dbReference>
<dbReference type="PANTHER" id="PTHR34580:SF3">
    <property type="entry name" value="PROTEIN PAFB"/>
    <property type="match status" value="1"/>
</dbReference>
<name>A0A7W4UPM6_9MICO</name>
<keyword evidence="6" id="KW-1185">Reference proteome</keyword>
<dbReference type="GO" id="GO:0003677">
    <property type="term" value="F:DNA binding"/>
    <property type="evidence" value="ECO:0007669"/>
    <property type="project" value="UniProtKB-KW"/>
</dbReference>
<dbReference type="InterPro" id="IPR028349">
    <property type="entry name" value="PafC-like"/>
</dbReference>
<dbReference type="AlphaFoldDB" id="A0A7W4UPM6"/>
<keyword evidence="1" id="KW-0805">Transcription regulation</keyword>
<protein>
    <submittedName>
        <fullName evidence="5">Putative DNA-binding transcriptional regulator YafY</fullName>
    </submittedName>
</protein>
<comment type="caution">
    <text evidence="5">The sequence shown here is derived from an EMBL/GenBank/DDBJ whole genome shotgun (WGS) entry which is preliminary data.</text>
</comment>
<dbReference type="PROSITE" id="PS52050">
    <property type="entry name" value="WYL"/>
    <property type="match status" value="1"/>
</dbReference>
<evidence type="ECO:0000256" key="1">
    <source>
        <dbReference type="ARBA" id="ARBA00023015"/>
    </source>
</evidence>
<reference evidence="5 6" key="1">
    <citation type="submission" date="2020-08" db="EMBL/GenBank/DDBJ databases">
        <title>Sequencing the genomes of 1000 actinobacteria strains.</title>
        <authorList>
            <person name="Klenk H.-P."/>
        </authorList>
    </citation>
    <scope>NUCLEOTIDE SEQUENCE [LARGE SCALE GENOMIC DNA]</scope>
    <source>
        <strain evidence="5 6">DSM 20419</strain>
    </source>
</reference>
<dbReference type="PANTHER" id="PTHR34580">
    <property type="match status" value="1"/>
</dbReference>
<dbReference type="InterPro" id="IPR013196">
    <property type="entry name" value="HTH_11"/>
</dbReference>
<dbReference type="GO" id="GO:0003700">
    <property type="term" value="F:DNA-binding transcription factor activity"/>
    <property type="evidence" value="ECO:0007669"/>
    <property type="project" value="InterPro"/>
</dbReference>
<dbReference type="SUPFAM" id="SSF46785">
    <property type="entry name" value="Winged helix' DNA-binding domain"/>
    <property type="match status" value="1"/>
</dbReference>
<dbReference type="EMBL" id="JACHWJ010000003">
    <property type="protein sequence ID" value="MBB2958048.1"/>
    <property type="molecule type" value="Genomic_DNA"/>
</dbReference>
<organism evidence="5 6">
    <name type="scientific">Pseudoclavibacter helvolus</name>
    <dbReference type="NCBI Taxonomy" id="255205"/>
    <lineage>
        <taxon>Bacteria</taxon>
        <taxon>Bacillati</taxon>
        <taxon>Actinomycetota</taxon>
        <taxon>Actinomycetes</taxon>
        <taxon>Micrococcales</taxon>
        <taxon>Microbacteriaceae</taxon>
        <taxon>Pseudoclavibacter</taxon>
    </lineage>
</organism>
<dbReference type="InterPro" id="IPR026881">
    <property type="entry name" value="WYL_dom"/>
</dbReference>
<dbReference type="Proteomes" id="UP000545286">
    <property type="component" value="Unassembled WGS sequence"/>
</dbReference>
<dbReference type="Pfam" id="PF13280">
    <property type="entry name" value="WYL"/>
    <property type="match status" value="1"/>
</dbReference>
<dbReference type="InterPro" id="IPR036390">
    <property type="entry name" value="WH_DNA-bd_sf"/>
</dbReference>
<keyword evidence="3" id="KW-0804">Transcription</keyword>
<dbReference type="Pfam" id="PF08279">
    <property type="entry name" value="HTH_11"/>
    <property type="match status" value="1"/>
</dbReference>
<dbReference type="InterPro" id="IPR018356">
    <property type="entry name" value="Tscrpt_reg_HTH_DeoR_CS"/>
</dbReference>
<dbReference type="PROSITE" id="PS51000">
    <property type="entry name" value="HTH_DEOR_2"/>
    <property type="match status" value="1"/>
</dbReference>
<dbReference type="InterPro" id="IPR001034">
    <property type="entry name" value="DeoR_HTH"/>
</dbReference>
<evidence type="ECO:0000256" key="3">
    <source>
        <dbReference type="ARBA" id="ARBA00023163"/>
    </source>
</evidence>
<dbReference type="InterPro" id="IPR057727">
    <property type="entry name" value="WCX_dom"/>
</dbReference>
<dbReference type="InterPro" id="IPR051534">
    <property type="entry name" value="CBASS_pafABC_assoc_protein"/>
</dbReference>
<dbReference type="PROSITE" id="PS00894">
    <property type="entry name" value="HTH_DEOR_1"/>
    <property type="match status" value="1"/>
</dbReference>
<proteinExistence type="predicted"/>
<accession>A0A7W4UPM6</accession>
<feature type="domain" description="HTH deoR-type" evidence="4">
    <location>
        <begin position="3"/>
        <end position="61"/>
    </location>
</feature>
<gene>
    <name evidence="5" type="ORF">FHX72_002193</name>
</gene>
<evidence type="ECO:0000313" key="6">
    <source>
        <dbReference type="Proteomes" id="UP000545286"/>
    </source>
</evidence>
<evidence type="ECO:0000259" key="4">
    <source>
        <dbReference type="PROSITE" id="PS51000"/>
    </source>
</evidence>
<keyword evidence="2 5" id="KW-0238">DNA-binding</keyword>
<dbReference type="RefSeq" id="WP_183624949.1">
    <property type="nucleotide sequence ID" value="NZ_JACHWJ010000003.1"/>
</dbReference>
<dbReference type="PIRSF" id="PIRSF016838">
    <property type="entry name" value="PafC"/>
    <property type="match status" value="1"/>
</dbReference>
<evidence type="ECO:0000256" key="2">
    <source>
        <dbReference type="ARBA" id="ARBA00023125"/>
    </source>
</evidence>
<sequence length="324" mass="35079">MSTGSRMLQLLTLLQNHRFWAGDELASKLDVSPRTLRRDVEQLRELGYPVEATRGVGGGYRLSAGGSLPPLMVSDEEALAIVLGLRAVTASGVQGVQDAAVGALAKIVPVLPMHVRKLAAGIGAMVSAGQAREGAPQVEVAVLASVATACRDHTMLAFDYEKRGGSLSSRLVEPHALVPVARRWYLVAFDGGAGDWRTFRIDRMRGVESRPKSFGTRPIPGGTAEAFVQSSIRNLPARYEAVVRVEVPADQIRAEVGQWGEVREREGGWSEVRMRTDDLDYVVYLLARLDASCEVVGPLELVDALRSWGQRLSRVGLSDEAGRP</sequence>
<dbReference type="InterPro" id="IPR036388">
    <property type="entry name" value="WH-like_DNA-bd_sf"/>
</dbReference>
<dbReference type="Gene3D" id="1.10.10.10">
    <property type="entry name" value="Winged helix-like DNA-binding domain superfamily/Winged helix DNA-binding domain"/>
    <property type="match status" value="1"/>
</dbReference>